<feature type="transmembrane region" description="Helical" evidence="5">
    <location>
        <begin position="21"/>
        <end position="42"/>
    </location>
</feature>
<reference evidence="7 8" key="1">
    <citation type="journal article" date="2016" name="Genome Biol. Evol.">
        <title>Divergent and convergent evolution of fungal pathogenicity.</title>
        <authorList>
            <person name="Shang Y."/>
            <person name="Xiao G."/>
            <person name="Zheng P."/>
            <person name="Cen K."/>
            <person name="Zhan S."/>
            <person name="Wang C."/>
        </authorList>
    </citation>
    <scope>NUCLEOTIDE SEQUENCE [LARGE SCALE GENOMIC DNA]</scope>
    <source>
        <strain evidence="7 8">RCEF 264</strain>
    </source>
</reference>
<keyword evidence="2 5" id="KW-0812">Transmembrane</keyword>
<feature type="domain" description="Fatty acid hydroxylase" evidence="6">
    <location>
        <begin position="125"/>
        <end position="247"/>
    </location>
</feature>
<sequence length="263" mass="29214">MSFASLWADLVAAYGPRRIELVGLAVAQVLGFWLPAAIYLGFDWLAPAFSARHKIQPAPRQPTRADLRDCARVVLRNNVLTLALAVALALAAAAGDTTPSPSQHAFGVRVTPLLPSAGEVVRDLVLSCVLREILFYYAHRLLHRPRWYRAIHKTHHRFTAPVALAAQYAHPVEHLVANALPVGGPPLLLRAHVLTYWLFVVLMLLETGTVHSGYDFFGGAARRHDAHHEKFTVHYGVFGWLDWLHGTDEHATKQPKATTEKEE</sequence>
<evidence type="ECO:0000313" key="7">
    <source>
        <dbReference type="EMBL" id="OAA65804.1"/>
    </source>
</evidence>
<dbReference type="GO" id="GO:0016491">
    <property type="term" value="F:oxidoreductase activity"/>
    <property type="evidence" value="ECO:0007669"/>
    <property type="project" value="InterPro"/>
</dbReference>
<comment type="subcellular location">
    <subcellularLocation>
        <location evidence="1">Membrane</location>
    </subcellularLocation>
</comment>
<gene>
    <name evidence="7" type="ORF">SPI_02591</name>
</gene>
<evidence type="ECO:0000259" key="6">
    <source>
        <dbReference type="Pfam" id="PF04116"/>
    </source>
</evidence>
<dbReference type="Pfam" id="PF04116">
    <property type="entry name" value="FA_hydroxylase"/>
    <property type="match status" value="1"/>
</dbReference>
<dbReference type="Proteomes" id="UP000076874">
    <property type="component" value="Unassembled WGS sequence"/>
</dbReference>
<proteinExistence type="predicted"/>
<evidence type="ECO:0000256" key="4">
    <source>
        <dbReference type="ARBA" id="ARBA00023136"/>
    </source>
</evidence>
<keyword evidence="3 5" id="KW-1133">Transmembrane helix</keyword>
<evidence type="ECO:0000313" key="8">
    <source>
        <dbReference type="Proteomes" id="UP000076874"/>
    </source>
</evidence>
<keyword evidence="4 5" id="KW-0472">Membrane</keyword>
<dbReference type="GO" id="GO:0016020">
    <property type="term" value="C:membrane"/>
    <property type="evidence" value="ECO:0007669"/>
    <property type="project" value="UniProtKB-SubCell"/>
</dbReference>
<dbReference type="STRING" id="1081102.A0A167Y3Y3"/>
<dbReference type="InterPro" id="IPR050307">
    <property type="entry name" value="Sterol_Desaturase_Related"/>
</dbReference>
<dbReference type="GO" id="GO:0005506">
    <property type="term" value="F:iron ion binding"/>
    <property type="evidence" value="ECO:0007669"/>
    <property type="project" value="InterPro"/>
</dbReference>
<dbReference type="PANTHER" id="PTHR11863">
    <property type="entry name" value="STEROL DESATURASE"/>
    <property type="match status" value="1"/>
</dbReference>
<evidence type="ECO:0000256" key="3">
    <source>
        <dbReference type="ARBA" id="ARBA00022989"/>
    </source>
</evidence>
<accession>A0A167Y3Y3</accession>
<dbReference type="InterPro" id="IPR006694">
    <property type="entry name" value="Fatty_acid_hydroxylase"/>
</dbReference>
<comment type="caution">
    <text evidence="7">The sequence shown here is derived from an EMBL/GenBank/DDBJ whole genome shotgun (WGS) entry which is preliminary data.</text>
</comment>
<organism evidence="7 8">
    <name type="scientific">Niveomyces insectorum RCEF 264</name>
    <dbReference type="NCBI Taxonomy" id="1081102"/>
    <lineage>
        <taxon>Eukaryota</taxon>
        <taxon>Fungi</taxon>
        <taxon>Dikarya</taxon>
        <taxon>Ascomycota</taxon>
        <taxon>Pezizomycotina</taxon>
        <taxon>Sordariomycetes</taxon>
        <taxon>Hypocreomycetidae</taxon>
        <taxon>Hypocreales</taxon>
        <taxon>Cordycipitaceae</taxon>
        <taxon>Niveomyces</taxon>
    </lineage>
</organism>
<evidence type="ECO:0000256" key="2">
    <source>
        <dbReference type="ARBA" id="ARBA00022692"/>
    </source>
</evidence>
<evidence type="ECO:0000256" key="5">
    <source>
        <dbReference type="SAM" id="Phobius"/>
    </source>
</evidence>
<dbReference type="GO" id="GO:0008610">
    <property type="term" value="P:lipid biosynthetic process"/>
    <property type="evidence" value="ECO:0007669"/>
    <property type="project" value="InterPro"/>
</dbReference>
<dbReference type="EMBL" id="AZHD01000003">
    <property type="protein sequence ID" value="OAA65804.1"/>
    <property type="molecule type" value="Genomic_DNA"/>
</dbReference>
<dbReference type="OrthoDB" id="408954at2759"/>
<evidence type="ECO:0000256" key="1">
    <source>
        <dbReference type="ARBA" id="ARBA00004370"/>
    </source>
</evidence>
<name>A0A167Y3Y3_9HYPO</name>
<keyword evidence="8" id="KW-1185">Reference proteome</keyword>
<dbReference type="AlphaFoldDB" id="A0A167Y3Y3"/>
<feature type="transmembrane region" description="Helical" evidence="5">
    <location>
        <begin position="187"/>
        <end position="205"/>
    </location>
</feature>
<protein>
    <submittedName>
        <fullName evidence="7">Fatty acid hydroxylase</fullName>
    </submittedName>
</protein>